<evidence type="ECO:0000313" key="3">
    <source>
        <dbReference type="Proteomes" id="UP000823388"/>
    </source>
</evidence>
<feature type="region of interest" description="Disordered" evidence="1">
    <location>
        <begin position="1"/>
        <end position="84"/>
    </location>
</feature>
<dbReference type="AlphaFoldDB" id="A0A8T0UU66"/>
<accession>A0A8T0UU66</accession>
<reference evidence="2" key="1">
    <citation type="submission" date="2020-05" db="EMBL/GenBank/DDBJ databases">
        <title>WGS assembly of Panicum virgatum.</title>
        <authorList>
            <person name="Lovell J.T."/>
            <person name="Jenkins J."/>
            <person name="Shu S."/>
            <person name="Juenger T.E."/>
            <person name="Schmutz J."/>
        </authorList>
    </citation>
    <scope>NUCLEOTIDE SEQUENCE</scope>
    <source>
        <strain evidence="2">AP13</strain>
    </source>
</reference>
<feature type="region of interest" description="Disordered" evidence="1">
    <location>
        <begin position="687"/>
        <end position="719"/>
    </location>
</feature>
<feature type="region of interest" description="Disordered" evidence="1">
    <location>
        <begin position="537"/>
        <end position="563"/>
    </location>
</feature>
<dbReference type="PANTHER" id="PTHR34835">
    <property type="entry name" value="OS07G0283600 PROTEIN-RELATED"/>
    <property type="match status" value="1"/>
</dbReference>
<feature type="region of interest" description="Disordered" evidence="1">
    <location>
        <begin position="364"/>
        <end position="446"/>
    </location>
</feature>
<feature type="compositionally biased region" description="Basic and acidic residues" evidence="1">
    <location>
        <begin position="413"/>
        <end position="432"/>
    </location>
</feature>
<dbReference type="PANTHER" id="PTHR34835:SF34">
    <property type="entry name" value="OS08G0555500 PROTEIN"/>
    <property type="match status" value="1"/>
</dbReference>
<dbReference type="InterPro" id="IPR038765">
    <property type="entry name" value="Papain-like_cys_pep_sf"/>
</dbReference>
<keyword evidence="3" id="KW-1185">Reference proteome</keyword>
<name>A0A8T0UU66_PANVG</name>
<dbReference type="Proteomes" id="UP000823388">
    <property type="component" value="Chromosome 3K"/>
</dbReference>
<dbReference type="EMBL" id="CM029041">
    <property type="protein sequence ID" value="KAG2627862.1"/>
    <property type="molecule type" value="Genomic_DNA"/>
</dbReference>
<gene>
    <name evidence="2" type="ORF">PVAP13_3KG264641</name>
</gene>
<comment type="caution">
    <text evidence="2">The sequence shown here is derived from an EMBL/GenBank/DDBJ whole genome shotgun (WGS) entry which is preliminary data.</text>
</comment>
<sequence length="1051" mass="119905">MEEDEPPKRRRQEQPSPSCLLHRAVTRSLTRNHSKKPGEQDPTAGSSNKQGARRRLIERLKNTRHGGDKGTNTSKFPDEDSASEDADKEFCPLKFHGCSSSDAVQELISTFSNRKLDILNKLGLGGLRYLNRGFHNSRHLVFWLLKRMDVENMQIRLGDGSSVQMNLESVSRILGIRCTGTHMTVSSTKVTKYVKLRLQERFGTEEYKEFPDLDDLRKILCREYGQDMSEYDEETFMIAMAAFCCAYMFGPGKRTASVPNDIWDFITFPKNLLNCNWGGYVLMVLQSSARAVQMNMRSNPTSIKLGGCRLYLQLLYLDNIDLGDNNIPLSWYPRIRWYDTRFLLEFSNHYEKCKGMKAKDAYLNRKRRVPSDHDDKRMPTCPLPDESKEQSTRPARQESTGNKPNQRSMPSRHHADDSKEACAEHGDEDFKTTRQQSGCTVGDEPLAPTTKEKIVEQIKYGLEQVTSQLEIVAHTAHEENKRNFEAQEQRISELFGDMKTVVSGLRENLVNCIMAHGRVEGMHEGRKYSSEGVNVTAPGNAEDSKIHGKRSVQGGIKKDMPPWYEDNGQGIGEEDVAVNEQTKRKKNRVSEMDADRGNTAFDVAAAHERGRGPQQDIGSNVAAETTQSDGMYTFQDHGKIDEPDLMQQQPVFDCTPESSGGPSTRIPLWQNEGDNCVKNIEEGVKTTSARGERIKKGLSNPSFGNKKENSDSISASKSRVIKKTTTRRLRSFKSANEVAGTDNMVVEKAIIPVCMTGVTPVKRHVAERRVPPSPFDLNWNPRTKSITFIEKMFQHFVEEEYTVLNRVWFRHDEPWTLSLTGRQLWVAFAKSVLINTETFDAIIRLLQEEDSMMYKDCCCEHQQWRHLLPPCFSDFVLANGEGTYSEQIKELFLGSHLGSNAEHCRLIMLPCAQAGHWSLYAWDVEKKRIHVLDPMLCQKTREEQRAVHGDLIASLHSKLFDYFSELFSGLHDDRAGYKITFYNLAHAPALREESTFYVVHYIKWFDGERLTFTINECKAKNARMSIFYNLMQMAANQGWKPKYLDVDVETK</sequence>
<proteinExistence type="predicted"/>
<feature type="compositionally biased region" description="Basic and acidic residues" evidence="1">
    <location>
        <begin position="55"/>
        <end position="68"/>
    </location>
</feature>
<protein>
    <recommendedName>
        <fullName evidence="4">Ubiquitin-like protease family profile domain-containing protein</fullName>
    </recommendedName>
</protein>
<dbReference type="Gene3D" id="3.40.395.10">
    <property type="entry name" value="Adenoviral Proteinase, Chain A"/>
    <property type="match status" value="1"/>
</dbReference>
<evidence type="ECO:0008006" key="4">
    <source>
        <dbReference type="Google" id="ProtNLM"/>
    </source>
</evidence>
<feature type="compositionally biased region" description="Polar residues" evidence="1">
    <location>
        <begin position="392"/>
        <end position="409"/>
    </location>
</feature>
<evidence type="ECO:0000313" key="2">
    <source>
        <dbReference type="EMBL" id="KAG2627862.1"/>
    </source>
</evidence>
<organism evidence="2 3">
    <name type="scientific">Panicum virgatum</name>
    <name type="common">Blackwell switchgrass</name>
    <dbReference type="NCBI Taxonomy" id="38727"/>
    <lineage>
        <taxon>Eukaryota</taxon>
        <taxon>Viridiplantae</taxon>
        <taxon>Streptophyta</taxon>
        <taxon>Embryophyta</taxon>
        <taxon>Tracheophyta</taxon>
        <taxon>Spermatophyta</taxon>
        <taxon>Magnoliopsida</taxon>
        <taxon>Liliopsida</taxon>
        <taxon>Poales</taxon>
        <taxon>Poaceae</taxon>
        <taxon>PACMAD clade</taxon>
        <taxon>Panicoideae</taxon>
        <taxon>Panicodae</taxon>
        <taxon>Paniceae</taxon>
        <taxon>Panicinae</taxon>
        <taxon>Panicum</taxon>
        <taxon>Panicum sect. Hiantes</taxon>
    </lineage>
</organism>
<dbReference type="SUPFAM" id="SSF54001">
    <property type="entry name" value="Cysteine proteinases"/>
    <property type="match status" value="1"/>
</dbReference>
<feature type="compositionally biased region" description="Basic and acidic residues" evidence="1">
    <location>
        <begin position="364"/>
        <end position="378"/>
    </location>
</feature>
<evidence type="ECO:0000256" key="1">
    <source>
        <dbReference type="SAM" id="MobiDB-lite"/>
    </source>
</evidence>